<sequence length="272" mass="31281">MSSASEQSDQPNESYQSTASHLENMVIRGEDIYEIYNFAANHEMIDDLTPSDWSVSGSASIDQFMTDTWENAPQVCFVHLLESVPTTRAAIKLSARQISFEDEALRNPEQYPVLYAEDICSVRYEEFWKGLVEDVTKSLCPLTKNSTKVDADSHVDRYLEAIEAVPELTSPSKPIQHYFFIAGLDRAYNRTLGLNRDWSYNAWTETRETEAERHKRYELTQEDVDQRERVKRMVDALVRLFHGRGKLVFVVGPGFKDFDVFDSVNDVPAFRL</sequence>
<reference evidence="1 2" key="1">
    <citation type="submission" date="2019-03" db="EMBL/GenBank/DDBJ databases">
        <title>Draft genome sequence of Xylaria hypoxylon DSM 108379, a ubiquitous saprotrophic-parasitic fungi on hardwood.</title>
        <authorList>
            <person name="Buettner E."/>
            <person name="Leonhardt S."/>
            <person name="Gebauer A.M."/>
            <person name="Liers C."/>
            <person name="Hofrichter M."/>
            <person name="Kellner H."/>
        </authorList>
    </citation>
    <scope>NUCLEOTIDE SEQUENCE [LARGE SCALE GENOMIC DNA]</scope>
    <source>
        <strain evidence="1 2">DSM 108379</strain>
    </source>
</reference>
<keyword evidence="2" id="KW-1185">Reference proteome</keyword>
<dbReference type="Proteomes" id="UP000297716">
    <property type="component" value="Unassembled WGS sequence"/>
</dbReference>
<dbReference type="EMBL" id="SKBN01000346">
    <property type="protein sequence ID" value="TGJ78809.1"/>
    <property type="molecule type" value="Genomic_DNA"/>
</dbReference>
<proteinExistence type="predicted"/>
<name>A0A4Z0Y429_9PEZI</name>
<protein>
    <submittedName>
        <fullName evidence="1">Uncharacterized protein</fullName>
    </submittedName>
</protein>
<dbReference type="OrthoDB" id="4684399at2759"/>
<comment type="caution">
    <text evidence="1">The sequence shown here is derived from an EMBL/GenBank/DDBJ whole genome shotgun (WGS) entry which is preliminary data.</text>
</comment>
<dbReference type="AlphaFoldDB" id="A0A4Z0Y429"/>
<evidence type="ECO:0000313" key="2">
    <source>
        <dbReference type="Proteomes" id="UP000297716"/>
    </source>
</evidence>
<organism evidence="1 2">
    <name type="scientific">Xylaria hypoxylon</name>
    <dbReference type="NCBI Taxonomy" id="37992"/>
    <lineage>
        <taxon>Eukaryota</taxon>
        <taxon>Fungi</taxon>
        <taxon>Dikarya</taxon>
        <taxon>Ascomycota</taxon>
        <taxon>Pezizomycotina</taxon>
        <taxon>Sordariomycetes</taxon>
        <taxon>Xylariomycetidae</taxon>
        <taxon>Xylariales</taxon>
        <taxon>Xylariaceae</taxon>
        <taxon>Xylaria</taxon>
    </lineage>
</organism>
<gene>
    <name evidence="1" type="ORF">E0Z10_g9948</name>
</gene>
<accession>A0A4Z0Y429</accession>
<evidence type="ECO:0000313" key="1">
    <source>
        <dbReference type="EMBL" id="TGJ78809.1"/>
    </source>
</evidence>